<dbReference type="EMBL" id="UZAJ01001562">
    <property type="protein sequence ID" value="VDO33729.1"/>
    <property type="molecule type" value="Genomic_DNA"/>
</dbReference>
<gene>
    <name evidence="1" type="ORF">OFLC_LOCUS2649</name>
</gene>
<organism evidence="3">
    <name type="scientific">Onchocerca flexuosa</name>
    <dbReference type="NCBI Taxonomy" id="387005"/>
    <lineage>
        <taxon>Eukaryota</taxon>
        <taxon>Metazoa</taxon>
        <taxon>Ecdysozoa</taxon>
        <taxon>Nematoda</taxon>
        <taxon>Chromadorea</taxon>
        <taxon>Rhabditida</taxon>
        <taxon>Spirurina</taxon>
        <taxon>Spiruromorpha</taxon>
        <taxon>Filarioidea</taxon>
        <taxon>Onchocercidae</taxon>
        <taxon>Onchocerca</taxon>
    </lineage>
</organism>
<dbReference type="WBParaSite" id="OFLC_0000264801-mRNA-1">
    <property type="protein sequence ID" value="OFLC_0000264801-mRNA-1"/>
    <property type="gene ID" value="OFLC_0000264801"/>
</dbReference>
<dbReference type="STRING" id="387005.A0A183H589"/>
<protein>
    <submittedName>
        <fullName evidence="3">SORBS2</fullName>
    </submittedName>
</protein>
<reference evidence="3" key="1">
    <citation type="submission" date="2016-06" db="UniProtKB">
        <authorList>
            <consortium name="WormBaseParasite"/>
        </authorList>
    </citation>
    <scope>IDENTIFICATION</scope>
</reference>
<evidence type="ECO:0000313" key="2">
    <source>
        <dbReference type="Proteomes" id="UP000267606"/>
    </source>
</evidence>
<name>A0A183H589_9BILA</name>
<reference evidence="1 2" key="2">
    <citation type="submission" date="2018-11" db="EMBL/GenBank/DDBJ databases">
        <authorList>
            <consortium name="Pathogen Informatics"/>
        </authorList>
    </citation>
    <scope>NUCLEOTIDE SEQUENCE [LARGE SCALE GENOMIC DNA]</scope>
</reference>
<keyword evidence="2" id="KW-1185">Reference proteome</keyword>
<sequence length="173" mass="19818">MDTSCQQTYSTDQQQQLMTLYDPQIPTTSYEPSSLSNIPQPHHPASYYDSSMSHYPASRVPYPSISVPNSPMRTQIKCEPQQLSQPLPQPQYPERMVSTVDNRKIMNTQAWMNDHRFINYPHQQQYRTGSAPSSVMSMSRMSHVSSATEDMSMLSVNTQITELRQLADLVREV</sequence>
<proteinExistence type="predicted"/>
<evidence type="ECO:0000313" key="3">
    <source>
        <dbReference type="WBParaSite" id="OFLC_0000264801-mRNA-1"/>
    </source>
</evidence>
<dbReference type="AlphaFoldDB" id="A0A183H589"/>
<accession>A0A183H589</accession>
<dbReference type="Proteomes" id="UP000267606">
    <property type="component" value="Unassembled WGS sequence"/>
</dbReference>
<evidence type="ECO:0000313" key="1">
    <source>
        <dbReference type="EMBL" id="VDO33729.1"/>
    </source>
</evidence>